<feature type="region of interest" description="Disordered" evidence="4">
    <location>
        <begin position="1"/>
        <end position="26"/>
    </location>
</feature>
<dbReference type="PROSITE" id="PS00211">
    <property type="entry name" value="ABC_TRANSPORTER_1"/>
    <property type="match status" value="1"/>
</dbReference>
<dbReference type="InterPro" id="IPR017911">
    <property type="entry name" value="MacB-like_ATP-bd"/>
</dbReference>
<dbReference type="GO" id="GO:0098796">
    <property type="term" value="C:membrane protein complex"/>
    <property type="evidence" value="ECO:0007669"/>
    <property type="project" value="UniProtKB-ARBA"/>
</dbReference>
<proteinExistence type="predicted"/>
<dbReference type="Gene3D" id="3.40.50.300">
    <property type="entry name" value="P-loop containing nucleotide triphosphate hydrolases"/>
    <property type="match status" value="1"/>
</dbReference>
<keyword evidence="7" id="KW-1185">Reference proteome</keyword>
<accession>A0A852ZTG1</accession>
<dbReference type="GO" id="GO:0016887">
    <property type="term" value="F:ATP hydrolysis activity"/>
    <property type="evidence" value="ECO:0007669"/>
    <property type="project" value="InterPro"/>
</dbReference>
<keyword evidence="1" id="KW-0813">Transport</keyword>
<gene>
    <name evidence="6" type="ORF">FHU37_002078</name>
</gene>
<dbReference type="PANTHER" id="PTHR24220:SF685">
    <property type="entry name" value="ABC TRANSPORTER RELATED"/>
    <property type="match status" value="1"/>
</dbReference>
<evidence type="ECO:0000256" key="2">
    <source>
        <dbReference type="ARBA" id="ARBA00022741"/>
    </source>
</evidence>
<dbReference type="SMART" id="SM00382">
    <property type="entry name" value="AAA"/>
    <property type="match status" value="1"/>
</dbReference>
<dbReference type="PROSITE" id="PS50893">
    <property type="entry name" value="ABC_TRANSPORTER_2"/>
    <property type="match status" value="1"/>
</dbReference>
<dbReference type="InterPro" id="IPR017871">
    <property type="entry name" value="ABC_transporter-like_CS"/>
</dbReference>
<dbReference type="InterPro" id="IPR003439">
    <property type="entry name" value="ABC_transporter-like_ATP-bd"/>
</dbReference>
<dbReference type="EMBL" id="JACBZD010000001">
    <property type="protein sequence ID" value="NYI05135.1"/>
    <property type="molecule type" value="Genomic_DNA"/>
</dbReference>
<dbReference type="Pfam" id="PF00005">
    <property type="entry name" value="ABC_tran"/>
    <property type="match status" value="1"/>
</dbReference>
<dbReference type="FunFam" id="3.40.50.300:FF:000032">
    <property type="entry name" value="Export ABC transporter ATP-binding protein"/>
    <property type="match status" value="1"/>
</dbReference>
<keyword evidence="2" id="KW-0547">Nucleotide-binding</keyword>
<keyword evidence="3 6" id="KW-0067">ATP-binding</keyword>
<evidence type="ECO:0000313" key="7">
    <source>
        <dbReference type="Proteomes" id="UP000567795"/>
    </source>
</evidence>
<protein>
    <submittedName>
        <fullName evidence="6">Putative ABC transport system ATP-binding protein</fullName>
    </submittedName>
</protein>
<dbReference type="InterPro" id="IPR015854">
    <property type="entry name" value="ABC_transpr_LolD-like"/>
</dbReference>
<dbReference type="GO" id="GO:0005886">
    <property type="term" value="C:plasma membrane"/>
    <property type="evidence" value="ECO:0007669"/>
    <property type="project" value="TreeGrafter"/>
</dbReference>
<organism evidence="6 7">
    <name type="scientific">Allostreptomyces psammosilenae</name>
    <dbReference type="NCBI Taxonomy" id="1892865"/>
    <lineage>
        <taxon>Bacteria</taxon>
        <taxon>Bacillati</taxon>
        <taxon>Actinomycetota</taxon>
        <taxon>Actinomycetes</taxon>
        <taxon>Kitasatosporales</taxon>
        <taxon>Streptomycetaceae</taxon>
        <taxon>Allostreptomyces</taxon>
    </lineage>
</organism>
<reference evidence="6 7" key="1">
    <citation type="submission" date="2020-07" db="EMBL/GenBank/DDBJ databases">
        <title>Sequencing the genomes of 1000 actinobacteria strains.</title>
        <authorList>
            <person name="Klenk H.-P."/>
        </authorList>
    </citation>
    <scope>NUCLEOTIDE SEQUENCE [LARGE SCALE GENOMIC DNA]</scope>
    <source>
        <strain evidence="6 7">DSM 42178</strain>
    </source>
</reference>
<dbReference type="InterPro" id="IPR027417">
    <property type="entry name" value="P-loop_NTPase"/>
</dbReference>
<comment type="caution">
    <text evidence="6">The sequence shown here is derived from an EMBL/GenBank/DDBJ whole genome shotgun (WGS) entry which is preliminary data.</text>
</comment>
<feature type="domain" description="ABC transporter" evidence="5">
    <location>
        <begin position="29"/>
        <end position="266"/>
    </location>
</feature>
<dbReference type="CDD" id="cd03255">
    <property type="entry name" value="ABC_MJ0796_LolCDE_FtsE"/>
    <property type="match status" value="1"/>
</dbReference>
<evidence type="ECO:0000256" key="3">
    <source>
        <dbReference type="ARBA" id="ARBA00022840"/>
    </source>
</evidence>
<dbReference type="SUPFAM" id="SSF52540">
    <property type="entry name" value="P-loop containing nucleoside triphosphate hydrolases"/>
    <property type="match status" value="1"/>
</dbReference>
<dbReference type="Proteomes" id="UP000567795">
    <property type="component" value="Unassembled WGS sequence"/>
</dbReference>
<dbReference type="PANTHER" id="PTHR24220">
    <property type="entry name" value="IMPORT ATP-BINDING PROTEIN"/>
    <property type="match status" value="1"/>
</dbReference>
<evidence type="ECO:0000256" key="4">
    <source>
        <dbReference type="SAM" id="MobiDB-lite"/>
    </source>
</evidence>
<evidence type="ECO:0000313" key="6">
    <source>
        <dbReference type="EMBL" id="NYI05135.1"/>
    </source>
</evidence>
<sequence length="267" mass="28165">MTTAPNPSTTATAPLRVNGRPVDRPPPAVELREVTRHYPASGSTVRALDGVTIAFPTGSWTAVMGPSGSGKSTLLHCAAGLDRVSAGRVLLAGRDITTASDNDLTELRRDTIGFVFQNFNLIGSLTAEQNVALPLKLSGARVPRARIRQTLESVGLGDRLRHRPRELSGGQQQRVAIARAMVTAPAVLFADEPTGALDSTSARTVLGLLRSMVDTTAQTIVMVTHDPVAAASADAVVFLSDGRITDVLSRPSAREVADRLAGMEADR</sequence>
<dbReference type="InterPro" id="IPR003593">
    <property type="entry name" value="AAA+_ATPase"/>
</dbReference>
<evidence type="ECO:0000256" key="1">
    <source>
        <dbReference type="ARBA" id="ARBA00022448"/>
    </source>
</evidence>
<feature type="compositionally biased region" description="Low complexity" evidence="4">
    <location>
        <begin position="1"/>
        <end position="14"/>
    </location>
</feature>
<evidence type="ECO:0000259" key="5">
    <source>
        <dbReference type="PROSITE" id="PS50893"/>
    </source>
</evidence>
<dbReference type="AlphaFoldDB" id="A0A852ZTG1"/>
<name>A0A852ZTG1_9ACTN</name>
<dbReference type="GO" id="GO:0022857">
    <property type="term" value="F:transmembrane transporter activity"/>
    <property type="evidence" value="ECO:0007669"/>
    <property type="project" value="UniProtKB-ARBA"/>
</dbReference>
<dbReference type="RefSeq" id="WP_179813930.1">
    <property type="nucleotide sequence ID" value="NZ_JACBZD010000001.1"/>
</dbReference>
<dbReference type="GO" id="GO:0005524">
    <property type="term" value="F:ATP binding"/>
    <property type="evidence" value="ECO:0007669"/>
    <property type="project" value="UniProtKB-KW"/>
</dbReference>